<dbReference type="InterPro" id="IPR005162">
    <property type="entry name" value="Retrotrans_gag_dom"/>
</dbReference>
<evidence type="ECO:0000259" key="1">
    <source>
        <dbReference type="Pfam" id="PF03732"/>
    </source>
</evidence>
<evidence type="ECO:0000313" key="3">
    <source>
        <dbReference type="Proteomes" id="UP001234989"/>
    </source>
</evidence>
<organism evidence="2 3">
    <name type="scientific">Solanum verrucosum</name>
    <dbReference type="NCBI Taxonomy" id="315347"/>
    <lineage>
        <taxon>Eukaryota</taxon>
        <taxon>Viridiplantae</taxon>
        <taxon>Streptophyta</taxon>
        <taxon>Embryophyta</taxon>
        <taxon>Tracheophyta</taxon>
        <taxon>Spermatophyta</taxon>
        <taxon>Magnoliopsida</taxon>
        <taxon>eudicotyledons</taxon>
        <taxon>Gunneridae</taxon>
        <taxon>Pentapetalae</taxon>
        <taxon>asterids</taxon>
        <taxon>lamiids</taxon>
        <taxon>Solanales</taxon>
        <taxon>Solanaceae</taxon>
        <taxon>Solanoideae</taxon>
        <taxon>Solaneae</taxon>
        <taxon>Solanum</taxon>
    </lineage>
</organism>
<name>A0AAF0ZUI8_SOLVR</name>
<dbReference type="Proteomes" id="UP001234989">
    <property type="component" value="Chromosome 10"/>
</dbReference>
<evidence type="ECO:0000313" key="2">
    <source>
        <dbReference type="EMBL" id="WMV49880.1"/>
    </source>
</evidence>
<dbReference type="AlphaFoldDB" id="A0AAF0ZUI8"/>
<dbReference type="Pfam" id="PF03732">
    <property type="entry name" value="Retrotrans_gag"/>
    <property type="match status" value="1"/>
</dbReference>
<dbReference type="EMBL" id="CP133621">
    <property type="protein sequence ID" value="WMV49880.1"/>
    <property type="molecule type" value="Genomic_DNA"/>
</dbReference>
<protein>
    <recommendedName>
        <fullName evidence="1">Retrotransposon gag domain-containing protein</fullName>
    </recommendedName>
</protein>
<keyword evidence="3" id="KW-1185">Reference proteome</keyword>
<gene>
    <name evidence="2" type="ORF">MTR67_043265</name>
</gene>
<accession>A0AAF0ZUI8</accession>
<feature type="domain" description="Retrotransposon gag" evidence="1">
    <location>
        <begin position="43"/>
        <end position="97"/>
    </location>
</feature>
<proteinExistence type="predicted"/>
<reference evidence="2" key="1">
    <citation type="submission" date="2023-08" db="EMBL/GenBank/DDBJ databases">
        <title>A de novo genome assembly of Solanum verrucosum Schlechtendal, a Mexican diploid species geographically isolated from the other diploid A-genome species in potato relatives.</title>
        <authorList>
            <person name="Hosaka K."/>
        </authorList>
    </citation>
    <scope>NUCLEOTIDE SEQUENCE</scope>
    <source>
        <tissue evidence="2">Young leaves</tissue>
    </source>
</reference>
<sequence>MNLPSFTGSSTTKDPENFIEELQKIFDDMHIDDTERMELDEYQMKGFTRIWFDQWKKNRAEDAPHVSWACFEDAFLGHFFPRELKEHKVREFLTLKQVFVQVLGQLQMTITFSTG</sequence>